<dbReference type="Proteomes" id="UP001203284">
    <property type="component" value="Unassembled WGS sequence"/>
</dbReference>
<comment type="caution">
    <text evidence="1">The sequence shown here is derived from an EMBL/GenBank/DDBJ whole genome shotgun (WGS) entry which is preliminary data.</text>
</comment>
<reference evidence="1 2" key="1">
    <citation type="submission" date="2022-04" db="EMBL/GenBank/DDBJ databases">
        <authorList>
            <person name="Grouzdev D.S."/>
            <person name="Pantiukh K.S."/>
            <person name="Krutkina M.S."/>
        </authorList>
    </citation>
    <scope>NUCLEOTIDE SEQUENCE [LARGE SCALE GENOMIC DNA]</scope>
    <source>
        <strain evidence="1 2">6x-1</strain>
    </source>
</reference>
<dbReference type="EMBL" id="JALKCH010000007">
    <property type="protein sequence ID" value="MCK0197760.1"/>
    <property type="molecule type" value="Genomic_DNA"/>
</dbReference>
<gene>
    <name evidence="1" type="ORF">MWN34_12645</name>
</gene>
<evidence type="ECO:0000313" key="2">
    <source>
        <dbReference type="Proteomes" id="UP001203284"/>
    </source>
</evidence>
<dbReference type="RefSeq" id="WP_247029650.1">
    <property type="nucleotide sequence ID" value="NZ_JALKCH010000007.1"/>
</dbReference>
<proteinExistence type="predicted"/>
<protein>
    <submittedName>
        <fullName evidence="1">Uncharacterized protein</fullName>
    </submittedName>
</protein>
<accession>A0ABT0DCR3</accession>
<keyword evidence="2" id="KW-1185">Reference proteome</keyword>
<name>A0ABT0DCR3_9HYPH</name>
<evidence type="ECO:0000313" key="1">
    <source>
        <dbReference type="EMBL" id="MCK0197760.1"/>
    </source>
</evidence>
<organism evidence="1 2">
    <name type="scientific">Ancylobacter crimeensis</name>
    <dbReference type="NCBI Taxonomy" id="2579147"/>
    <lineage>
        <taxon>Bacteria</taxon>
        <taxon>Pseudomonadati</taxon>
        <taxon>Pseudomonadota</taxon>
        <taxon>Alphaproteobacteria</taxon>
        <taxon>Hyphomicrobiales</taxon>
        <taxon>Xanthobacteraceae</taxon>
        <taxon>Ancylobacter</taxon>
    </lineage>
</organism>
<sequence length="131" mass="14877">MTRRTQHQPTEFAAADDYRAVAMAAKEKVPVTPIQRMAAIRWVAQAALDAYASPDEDLHSTDIETEGLCAVVNGMDDACHNMSASCWEDVIEKLKIWRWMMENPRMFQEDVHAPHIALLLDDVRRLADLPE</sequence>